<comment type="caution">
    <text evidence="1">The sequence shown here is derived from an EMBL/GenBank/DDBJ whole genome shotgun (WGS) entry which is preliminary data.</text>
</comment>
<dbReference type="EMBL" id="JAODUO010000073">
    <property type="protein sequence ID" value="KAK2190661.1"/>
    <property type="molecule type" value="Genomic_DNA"/>
</dbReference>
<organism evidence="1 2">
    <name type="scientific">Ridgeia piscesae</name>
    <name type="common">Tubeworm</name>
    <dbReference type="NCBI Taxonomy" id="27915"/>
    <lineage>
        <taxon>Eukaryota</taxon>
        <taxon>Metazoa</taxon>
        <taxon>Spiralia</taxon>
        <taxon>Lophotrochozoa</taxon>
        <taxon>Annelida</taxon>
        <taxon>Polychaeta</taxon>
        <taxon>Sedentaria</taxon>
        <taxon>Canalipalpata</taxon>
        <taxon>Sabellida</taxon>
        <taxon>Siboglinidae</taxon>
        <taxon>Ridgeia</taxon>
    </lineage>
</organism>
<reference evidence="1" key="1">
    <citation type="journal article" date="2023" name="Mol. Biol. Evol.">
        <title>Third-Generation Sequencing Reveals the Adaptive Role of the Epigenome in Three Deep-Sea Polychaetes.</title>
        <authorList>
            <person name="Perez M."/>
            <person name="Aroh O."/>
            <person name="Sun Y."/>
            <person name="Lan Y."/>
            <person name="Juniper S.K."/>
            <person name="Young C.R."/>
            <person name="Angers B."/>
            <person name="Qian P.Y."/>
        </authorList>
    </citation>
    <scope>NUCLEOTIDE SEQUENCE</scope>
    <source>
        <strain evidence="1">R07B-5</strain>
    </source>
</reference>
<name>A0AAD9UIJ8_RIDPI</name>
<dbReference type="Proteomes" id="UP001209878">
    <property type="component" value="Unassembled WGS sequence"/>
</dbReference>
<evidence type="ECO:0000313" key="2">
    <source>
        <dbReference type="Proteomes" id="UP001209878"/>
    </source>
</evidence>
<proteinExistence type="predicted"/>
<evidence type="ECO:0000313" key="1">
    <source>
        <dbReference type="EMBL" id="KAK2190661.1"/>
    </source>
</evidence>
<sequence length="155" mass="17137">MRVKWRCCVQVIDCEIDELRKRYSKPPPVPRPNLTSSSICPSLNLEEYSPRSQASYQSSEGVPALTSTLSVMVPTIYTPNYHGSLRILPNPTHTSDFSVGAATYGFSVTSHIDTRVLAAPPSEDSSSVLETRVLRGATAQQGHYPGQELHKTRYN</sequence>
<dbReference type="AlphaFoldDB" id="A0AAD9UIJ8"/>
<keyword evidence="2" id="KW-1185">Reference proteome</keyword>
<accession>A0AAD9UIJ8</accession>
<protein>
    <submittedName>
        <fullName evidence="1">Uncharacterized protein</fullName>
    </submittedName>
</protein>
<gene>
    <name evidence="1" type="ORF">NP493_72g05017</name>
</gene>